<evidence type="ECO:0000256" key="1">
    <source>
        <dbReference type="ARBA" id="ARBA00023054"/>
    </source>
</evidence>
<accession>A0A913X5B3</accession>
<dbReference type="SUPFAM" id="SSF48371">
    <property type="entry name" value="ARM repeat"/>
    <property type="match status" value="1"/>
</dbReference>
<dbReference type="Pfam" id="PF13838">
    <property type="entry name" value="Clathrin_H_link"/>
    <property type="match status" value="1"/>
</dbReference>
<evidence type="ECO:0000256" key="2">
    <source>
        <dbReference type="SAM" id="Coils"/>
    </source>
</evidence>
<dbReference type="OMA" id="QAYNQMK"/>
<feature type="compositionally biased region" description="Polar residues" evidence="3">
    <location>
        <begin position="16"/>
        <end position="32"/>
    </location>
</feature>
<dbReference type="InterPro" id="IPR012331">
    <property type="entry name" value="Clathrin_H-chain_linker"/>
</dbReference>
<evidence type="ECO:0000313" key="6">
    <source>
        <dbReference type="Proteomes" id="UP000887567"/>
    </source>
</evidence>
<dbReference type="OrthoDB" id="2113814at2759"/>
<keyword evidence="1 2" id="KW-0175">Coiled coil</keyword>
<dbReference type="Pfam" id="PF15739">
    <property type="entry name" value="TSNAXIP1_N"/>
    <property type="match status" value="1"/>
</dbReference>
<name>A0A913X5B3_EXADI</name>
<dbReference type="AlphaFoldDB" id="A0A913X5B3"/>
<dbReference type="EnsemblMetazoa" id="XM_021043543.2">
    <property type="protein sequence ID" value="XP_020899202.1"/>
    <property type="gene ID" value="LOC110237923"/>
</dbReference>
<evidence type="ECO:0000313" key="5">
    <source>
        <dbReference type="EnsemblMetazoa" id="XP_020899202.1"/>
    </source>
</evidence>
<dbReference type="InterPro" id="IPR016024">
    <property type="entry name" value="ARM-type_fold"/>
</dbReference>
<organism evidence="5 6">
    <name type="scientific">Exaiptasia diaphana</name>
    <name type="common">Tropical sea anemone</name>
    <name type="synonym">Aiptasia pulchella</name>
    <dbReference type="NCBI Taxonomy" id="2652724"/>
    <lineage>
        <taxon>Eukaryota</taxon>
        <taxon>Metazoa</taxon>
        <taxon>Cnidaria</taxon>
        <taxon>Anthozoa</taxon>
        <taxon>Hexacorallia</taxon>
        <taxon>Actiniaria</taxon>
        <taxon>Aiptasiidae</taxon>
        <taxon>Exaiptasia</taxon>
    </lineage>
</organism>
<reference evidence="5" key="1">
    <citation type="submission" date="2022-11" db="UniProtKB">
        <authorList>
            <consortium name="EnsemblMetazoa"/>
        </authorList>
    </citation>
    <scope>IDENTIFICATION</scope>
</reference>
<sequence>MKSLGAFDNRTRTRSKGSNSPSTPKTTSQSRGTRFGSRIKDYGCTVRDIETFIDDELYRLNYHPDTTPHDRYIVHKHAFDHLVEEKTVVYKPVLATIKAEYEDCIGALEKGQSQAIYLQGMVKALLVEKSTLTQFVRRGDELEEKLEKLRAANKSLKSKVQNYREERERRLASARKKEMQGVNKKVQHTIPGLSVDELTDVPTLRRTLIKLEMQLNQLTEANETQYVEKEQKSVLKKQITKKDESLQDTLEQHNKLKERCDVMKYIVETSRKALANPHKDIHLKDVVTKALSDYGKSKYEKATNSLQQFISFDDDDPIKKKEAERMIEYCDHFNNLFDFGQYEAAAIHAANSPFGILRNYETLIRFKQADEVEGQRKPLLIFCDALMETACAAQPLTQAMSVECIKCALMEDCLDLATHWLAQGKLSYSIPLGEVLFEHCKCVTKCTCACTILAQTVYTHVGAHERAAKCLSKQQKYSTLLHYIQRYAKFQISDYKNLLQTAPSTDLAQLMLTTKLSSKYDVPVLTLANVASILLNIGEETILIQVMKNLQSQNNDVLQQLIKRIAFEEMDDMTLDRWSEVVGLCEKEGMIDVGIEILSAVTIGEALNRASIAFSMDYIS</sequence>
<dbReference type="RefSeq" id="XP_020899202.1">
    <property type="nucleotide sequence ID" value="XM_021043543.2"/>
</dbReference>
<dbReference type="PANTHER" id="PTHR10292:SF11">
    <property type="entry name" value="CLATHRIN HEAVY CHAIN LINKER DOMAIN-CONTAINING PROTEIN 1"/>
    <property type="match status" value="1"/>
</dbReference>
<dbReference type="InterPro" id="IPR032755">
    <property type="entry name" value="TSNAXIP1_N"/>
</dbReference>
<feature type="coiled-coil region" evidence="2">
    <location>
        <begin position="132"/>
        <end position="169"/>
    </location>
</feature>
<dbReference type="Proteomes" id="UP000887567">
    <property type="component" value="Unplaced"/>
</dbReference>
<protein>
    <recommendedName>
        <fullName evidence="4">Translin-associated factor X-interacting protein 1 N-terminal domain-containing protein</fullName>
    </recommendedName>
</protein>
<dbReference type="PANTHER" id="PTHR10292">
    <property type="entry name" value="CLATHRIN HEAVY CHAIN RELATED"/>
    <property type="match status" value="1"/>
</dbReference>
<feature type="coiled-coil region" evidence="2">
    <location>
        <begin position="201"/>
        <end position="259"/>
    </location>
</feature>
<evidence type="ECO:0000256" key="3">
    <source>
        <dbReference type="SAM" id="MobiDB-lite"/>
    </source>
</evidence>
<dbReference type="Gene3D" id="1.25.40.30">
    <property type="match status" value="1"/>
</dbReference>
<feature type="domain" description="Translin-associated factor X-interacting protein 1 N-terminal" evidence="4">
    <location>
        <begin position="50"/>
        <end position="163"/>
    </location>
</feature>
<proteinExistence type="predicted"/>
<dbReference type="KEGG" id="epa:110237923"/>
<evidence type="ECO:0000259" key="4">
    <source>
        <dbReference type="Pfam" id="PF15739"/>
    </source>
</evidence>
<keyword evidence="6" id="KW-1185">Reference proteome</keyword>
<dbReference type="GeneID" id="110237923"/>
<feature type="region of interest" description="Disordered" evidence="3">
    <location>
        <begin position="1"/>
        <end position="35"/>
    </location>
</feature>